<dbReference type="EMBL" id="OU015567">
    <property type="protein sequence ID" value="CAG5113852.1"/>
    <property type="molecule type" value="Genomic_DNA"/>
</dbReference>
<feature type="coiled-coil region" evidence="1">
    <location>
        <begin position="264"/>
        <end position="333"/>
    </location>
</feature>
<evidence type="ECO:0000313" key="3">
    <source>
        <dbReference type="Proteomes" id="UP001158576"/>
    </source>
</evidence>
<evidence type="ECO:0000313" key="2">
    <source>
        <dbReference type="EMBL" id="CAG5113852.1"/>
    </source>
</evidence>
<organism evidence="2 3">
    <name type="scientific">Oikopleura dioica</name>
    <name type="common">Tunicate</name>
    <dbReference type="NCBI Taxonomy" id="34765"/>
    <lineage>
        <taxon>Eukaryota</taxon>
        <taxon>Metazoa</taxon>
        <taxon>Chordata</taxon>
        <taxon>Tunicata</taxon>
        <taxon>Appendicularia</taxon>
        <taxon>Copelata</taxon>
        <taxon>Oikopleuridae</taxon>
        <taxon>Oikopleura</taxon>
    </lineage>
</organism>
<protein>
    <submittedName>
        <fullName evidence="2">Oidioi.mRNA.OKI2018_I69.chr2.g7942.t1.cds</fullName>
    </submittedName>
</protein>
<sequence>MKTLTEMSVEELKLKIKNQKESNATIQRKFNEATATIKTKNSEILKLKSEIKSHGEESTSKDEIIKNLQAQMNVETRKLDDMVKLHEDGKQTLIHQNFQIKCQQQKFEIDATRNLHEMAKFHEGRLKSKDQIINNFQAQINMDNRKMHEMMKISEDRKKALLHEQSQVQCLKQQLEKDGQKQSGVEEELKKEINELKDSYSLLQEHVRNKELQLANEIRKLEEKDKLIIFITDEIKDLRKTHDSLTSFAELRKQLDDEDAKRNMKEIMRTNEDQKNSLARQESQIQRLEKQKIELEKDISKHTELEDELKKEINEMKDSYVLLQEQMRDRELEDTNVITDLKAKLEVKRQEKIDFVMKQMKSESKSRQVLSLINHQLNDFNGKFDSQTAELKEINCKFDKQTTEIHELCKQIEELKMENQTLAGLYRSEKKVASKFR</sequence>
<feature type="coiled-coil region" evidence="1">
    <location>
        <begin position="186"/>
        <end position="224"/>
    </location>
</feature>
<gene>
    <name evidence="2" type="ORF">OKIOD_LOCUS16707</name>
</gene>
<proteinExistence type="predicted"/>
<keyword evidence="3" id="KW-1185">Reference proteome</keyword>
<reference evidence="2 3" key="1">
    <citation type="submission" date="2021-04" db="EMBL/GenBank/DDBJ databases">
        <authorList>
            <person name="Bliznina A."/>
        </authorList>
    </citation>
    <scope>NUCLEOTIDE SEQUENCE [LARGE SCALE GENOMIC DNA]</scope>
</reference>
<keyword evidence="1" id="KW-0175">Coiled coil</keyword>
<accession>A0ABN7TB37</accession>
<name>A0ABN7TB37_OIKDI</name>
<evidence type="ECO:0000256" key="1">
    <source>
        <dbReference type="SAM" id="Coils"/>
    </source>
</evidence>
<dbReference type="Proteomes" id="UP001158576">
    <property type="component" value="Chromosome 2"/>
</dbReference>